<accession>A0A427A680</accession>
<evidence type="ECO:0000313" key="3">
    <source>
        <dbReference type="EMBL" id="RRT71750.1"/>
    </source>
</evidence>
<evidence type="ECO:0000313" key="4">
    <source>
        <dbReference type="Proteomes" id="UP000287651"/>
    </source>
</evidence>
<proteinExistence type="predicted"/>
<keyword evidence="2" id="KW-0812">Transmembrane</keyword>
<protein>
    <recommendedName>
        <fullName evidence="5">DUF547 domain-containing protein</fullName>
    </recommendedName>
</protein>
<dbReference type="EMBL" id="AMZH03003619">
    <property type="protein sequence ID" value="RRT71750.1"/>
    <property type="molecule type" value="Genomic_DNA"/>
</dbReference>
<evidence type="ECO:0008006" key="5">
    <source>
        <dbReference type="Google" id="ProtNLM"/>
    </source>
</evidence>
<dbReference type="PANTHER" id="PTHR46248:SF9">
    <property type="entry name" value="EXPRESSED PROTEIN"/>
    <property type="match status" value="1"/>
</dbReference>
<keyword evidence="2" id="KW-0472">Membrane</keyword>
<name>A0A427A680_ENSVE</name>
<gene>
    <name evidence="3" type="ORF">B296_00027144</name>
</gene>
<organism evidence="3 4">
    <name type="scientific">Ensete ventricosum</name>
    <name type="common">Abyssinian banana</name>
    <name type="synonym">Musa ensete</name>
    <dbReference type="NCBI Taxonomy" id="4639"/>
    <lineage>
        <taxon>Eukaryota</taxon>
        <taxon>Viridiplantae</taxon>
        <taxon>Streptophyta</taxon>
        <taxon>Embryophyta</taxon>
        <taxon>Tracheophyta</taxon>
        <taxon>Spermatophyta</taxon>
        <taxon>Magnoliopsida</taxon>
        <taxon>Liliopsida</taxon>
        <taxon>Zingiberales</taxon>
        <taxon>Musaceae</taxon>
        <taxon>Ensete</taxon>
    </lineage>
</organism>
<comment type="caution">
    <text evidence="3">The sequence shown here is derived from an EMBL/GenBank/DDBJ whole genome shotgun (WGS) entry which is preliminary data.</text>
</comment>
<dbReference type="Proteomes" id="UP000287651">
    <property type="component" value="Unassembled WGS sequence"/>
</dbReference>
<feature type="transmembrane region" description="Helical" evidence="2">
    <location>
        <begin position="53"/>
        <end position="72"/>
    </location>
</feature>
<feature type="region of interest" description="Disordered" evidence="1">
    <location>
        <begin position="80"/>
        <end position="102"/>
    </location>
</feature>
<sequence length="405" mass="45848">MMTAWEKPTLTCAAPRFSRAPARYRAPPPSLVRPDPCGPVHLREPKTIYPKKWHFFFNLVLSLLLINLLLFVKETNTEETAEMQGNKSSGAKEGSNKCQSRREKKIALQQDVPNLIFTPLLAEVAVLEEEVVRLEEQLVNFRQGLYQEAVFISSSKKTKEIVPDTDSDGGCSQSSKTIEQLKLPADLLTCQSLVSMKPLGSMRYSLDAELSGPSSNQSANGKRRFNKQNTSLNFSEDRRGKENRWITNFSRNQKQSPVKKVLKTQVTVSEDQRADSEAYLAQGIPKNPEMIAAMMPKVRVYTAAQVEKELETAKRDYLHATIGILKPNKLVIPKLLDWYLLDFAKDVESLMAWVCLQLPSELRPEAVKCLDMGRRSVIPQTIQFLTYEFKFRYLLAPHTALSPSP</sequence>
<keyword evidence="2" id="KW-1133">Transmembrane helix</keyword>
<feature type="region of interest" description="Disordered" evidence="1">
    <location>
        <begin position="208"/>
        <end position="239"/>
    </location>
</feature>
<evidence type="ECO:0000256" key="1">
    <source>
        <dbReference type="SAM" id="MobiDB-lite"/>
    </source>
</evidence>
<reference evidence="3 4" key="1">
    <citation type="journal article" date="2014" name="Agronomy (Basel)">
        <title>A Draft Genome Sequence for Ensete ventricosum, the Drought-Tolerant Tree Against Hunger.</title>
        <authorList>
            <person name="Harrison J."/>
            <person name="Moore K.A."/>
            <person name="Paszkiewicz K."/>
            <person name="Jones T."/>
            <person name="Grant M."/>
            <person name="Ambacheew D."/>
            <person name="Muzemil S."/>
            <person name="Studholme D.J."/>
        </authorList>
    </citation>
    <scope>NUCLEOTIDE SEQUENCE [LARGE SCALE GENOMIC DNA]</scope>
</reference>
<dbReference type="AlphaFoldDB" id="A0A427A680"/>
<evidence type="ECO:0000256" key="2">
    <source>
        <dbReference type="SAM" id="Phobius"/>
    </source>
</evidence>
<dbReference type="PANTHER" id="PTHR46248">
    <property type="entry name" value="EXPRESSED PROTEIN"/>
    <property type="match status" value="1"/>
</dbReference>